<dbReference type="InterPro" id="IPR005311">
    <property type="entry name" value="PBP_dimer"/>
</dbReference>
<keyword evidence="7" id="KW-0573">Peptidoglycan synthesis</keyword>
<protein>
    <submittedName>
        <fullName evidence="14">Penicillin-binding protein 2</fullName>
    </submittedName>
</protein>
<dbReference type="InterPro" id="IPR012338">
    <property type="entry name" value="Beta-lactam/transpept-like"/>
</dbReference>
<feature type="domain" description="Penicillin-binding protein transpeptidase" evidence="12">
    <location>
        <begin position="360"/>
        <end position="663"/>
    </location>
</feature>
<reference evidence="14 15" key="1">
    <citation type="submission" date="2022-06" db="EMBL/GenBank/DDBJ databases">
        <title>Isolation of gut microbiota from human fecal samples.</title>
        <authorList>
            <person name="Pamer E.G."/>
            <person name="Barat B."/>
            <person name="Waligurski E."/>
            <person name="Medina S."/>
            <person name="Paddock L."/>
            <person name="Mostad J."/>
        </authorList>
    </citation>
    <scope>NUCLEOTIDE SEQUENCE [LARGE SCALE GENOMIC DNA]</scope>
    <source>
        <strain evidence="14 15">DFI.6.1</strain>
    </source>
</reference>
<evidence type="ECO:0000313" key="15">
    <source>
        <dbReference type="Proteomes" id="UP001524435"/>
    </source>
</evidence>
<dbReference type="InterPro" id="IPR001460">
    <property type="entry name" value="PCN-bd_Tpept"/>
</dbReference>
<dbReference type="Gene3D" id="3.90.1310.10">
    <property type="entry name" value="Penicillin-binding protein 2a (Domain 2)"/>
    <property type="match status" value="1"/>
</dbReference>
<keyword evidence="10" id="KW-0961">Cell wall biogenesis/degradation</keyword>
<dbReference type="SUPFAM" id="SSF56519">
    <property type="entry name" value="Penicillin binding protein dimerisation domain"/>
    <property type="match status" value="1"/>
</dbReference>
<gene>
    <name evidence="14" type="ORF">NE663_01440</name>
</gene>
<dbReference type="InterPro" id="IPR036138">
    <property type="entry name" value="PBP_dimer_sf"/>
</dbReference>
<evidence type="ECO:0000256" key="9">
    <source>
        <dbReference type="ARBA" id="ARBA00023136"/>
    </source>
</evidence>
<evidence type="ECO:0000313" key="14">
    <source>
        <dbReference type="EMBL" id="MCQ5120921.1"/>
    </source>
</evidence>
<dbReference type="RefSeq" id="WP_180963053.1">
    <property type="nucleotide sequence ID" value="NZ_DBEZTG010000061.1"/>
</dbReference>
<evidence type="ECO:0000259" key="13">
    <source>
        <dbReference type="Pfam" id="PF03717"/>
    </source>
</evidence>
<evidence type="ECO:0000256" key="10">
    <source>
        <dbReference type="ARBA" id="ARBA00023316"/>
    </source>
</evidence>
<proteinExistence type="inferred from homology"/>
<evidence type="ECO:0000259" key="12">
    <source>
        <dbReference type="Pfam" id="PF00905"/>
    </source>
</evidence>
<dbReference type="Pfam" id="PF00905">
    <property type="entry name" value="Transpeptidase"/>
    <property type="match status" value="1"/>
</dbReference>
<evidence type="ECO:0000256" key="1">
    <source>
        <dbReference type="ARBA" id="ARBA00004167"/>
    </source>
</evidence>
<comment type="similarity">
    <text evidence="3">Belongs to the transpeptidase family.</text>
</comment>
<dbReference type="Gene3D" id="3.40.710.10">
    <property type="entry name" value="DD-peptidase/beta-lactamase superfamily"/>
    <property type="match status" value="1"/>
</dbReference>
<dbReference type="InterPro" id="IPR050515">
    <property type="entry name" value="Beta-lactam/transpept"/>
</dbReference>
<name>A0ABT1SI65_9FIRM</name>
<comment type="subcellular location">
    <subcellularLocation>
        <location evidence="2">Cell membrane</location>
    </subcellularLocation>
    <subcellularLocation>
        <location evidence="1">Membrane</location>
        <topology evidence="1">Single-pass membrane protein</topology>
    </subcellularLocation>
</comment>
<keyword evidence="5 11" id="KW-0812">Transmembrane</keyword>
<evidence type="ECO:0000256" key="11">
    <source>
        <dbReference type="SAM" id="Phobius"/>
    </source>
</evidence>
<evidence type="ECO:0000256" key="7">
    <source>
        <dbReference type="ARBA" id="ARBA00022984"/>
    </source>
</evidence>
<evidence type="ECO:0000256" key="3">
    <source>
        <dbReference type="ARBA" id="ARBA00007171"/>
    </source>
</evidence>
<evidence type="ECO:0000256" key="6">
    <source>
        <dbReference type="ARBA" id="ARBA00022960"/>
    </source>
</evidence>
<evidence type="ECO:0000256" key="2">
    <source>
        <dbReference type="ARBA" id="ARBA00004236"/>
    </source>
</evidence>
<dbReference type="EMBL" id="JANGCH010000002">
    <property type="protein sequence ID" value="MCQ5120921.1"/>
    <property type="molecule type" value="Genomic_DNA"/>
</dbReference>
<dbReference type="SUPFAM" id="SSF56601">
    <property type="entry name" value="beta-lactamase/transpeptidase-like"/>
    <property type="match status" value="1"/>
</dbReference>
<keyword evidence="6" id="KW-0133">Cell shape</keyword>
<dbReference type="Proteomes" id="UP001524435">
    <property type="component" value="Unassembled WGS sequence"/>
</dbReference>
<dbReference type="PANTHER" id="PTHR30627:SF2">
    <property type="entry name" value="PEPTIDOGLYCAN D,D-TRANSPEPTIDASE MRDA"/>
    <property type="match status" value="1"/>
</dbReference>
<dbReference type="Pfam" id="PF03717">
    <property type="entry name" value="PBP_dimer"/>
    <property type="match status" value="1"/>
</dbReference>
<evidence type="ECO:0000256" key="8">
    <source>
        <dbReference type="ARBA" id="ARBA00022989"/>
    </source>
</evidence>
<accession>A0ABT1SI65</accession>
<evidence type="ECO:0000256" key="5">
    <source>
        <dbReference type="ARBA" id="ARBA00022692"/>
    </source>
</evidence>
<sequence length="686" mass="76826">MFSNPFKKMDQETLRHSSDLLNKQKNYNKVINLRISIAAVAVLCVFCIIAFRLFDIQYRNHDSYTLKLENFASKKQKTVTPRGQILDRNGNVVVATKESLNITYTPPEELDEETIWENAIHFYEHFGKADYEPTNQEYQSLYLQLSDDNGDSLLSEEEQEKVAAGTLSEAKAEQLKLSRVNEEMIASIPESYRNAYGIKLMMQKSPASETKLIKENVSNEQVAYLSEHTAQFEGFDVSNGWMRDYPYADTLKDVIGRIGTIQEQDQLYYQALGYGLNEMVGISGLELEYEDLLSGKKMVNEITYDESGNAQLNEVSAGKKGYDLQLSIDIELQQKIDEILLNTMRTIGSNETSKYMRNLFVTLINPQDGSIYAMSGVQKDEEGNIYLYASGNYLSANLPGSAVKPAVVYMGLAEGAVSPGEIIVDEPLYIKGSAPKGSYRNYGPLDEIGALQVSSNVYMFHIAIRLGHGTYVKNGPLDLDTSAYSLIRRYYSMFGLGTKTGIDLPNEEIGVRGTETSSGLLLDYVIGQYESYTTLQLAQYTATVANGGKRMKPRLVTQAYEVNSKNVVYQNKSEILNYVNGDRAYFDRVHLGMRTCVTTNYCGNINRSDVQVAAKTGTAENKYYKDGVGYDSPNAIQLGYAPYDSDTPNLAFACMAPNYSNGDKLQPNICGNTIMPQVLEEFYKKY</sequence>
<keyword evidence="9 11" id="KW-0472">Membrane</keyword>
<comment type="caution">
    <text evidence="14">The sequence shown here is derived from an EMBL/GenBank/DDBJ whole genome shotgun (WGS) entry which is preliminary data.</text>
</comment>
<keyword evidence="8 11" id="KW-1133">Transmembrane helix</keyword>
<dbReference type="Gene3D" id="1.10.10.1230">
    <property type="entry name" value="Penicillin-binding protein, N-terminal non-catalytic domain, head sub-domain"/>
    <property type="match status" value="1"/>
</dbReference>
<keyword evidence="4" id="KW-1003">Cell membrane</keyword>
<organism evidence="14 15">
    <name type="scientific">Massilicoli timonensis</name>
    <dbReference type="NCBI Taxonomy" id="2015901"/>
    <lineage>
        <taxon>Bacteria</taxon>
        <taxon>Bacillati</taxon>
        <taxon>Bacillota</taxon>
        <taxon>Erysipelotrichia</taxon>
        <taxon>Erysipelotrichales</taxon>
        <taxon>Erysipelotrichaceae</taxon>
        <taxon>Massilicoli</taxon>
    </lineage>
</organism>
<evidence type="ECO:0000256" key="4">
    <source>
        <dbReference type="ARBA" id="ARBA00022475"/>
    </source>
</evidence>
<feature type="transmembrane region" description="Helical" evidence="11">
    <location>
        <begin position="31"/>
        <end position="54"/>
    </location>
</feature>
<keyword evidence="15" id="KW-1185">Reference proteome</keyword>
<feature type="domain" description="Penicillin-binding protein dimerisation" evidence="13">
    <location>
        <begin position="80"/>
        <end position="310"/>
    </location>
</feature>
<dbReference type="PANTHER" id="PTHR30627">
    <property type="entry name" value="PEPTIDOGLYCAN D,D-TRANSPEPTIDASE"/>
    <property type="match status" value="1"/>
</dbReference>